<evidence type="ECO:0000256" key="1">
    <source>
        <dbReference type="SAM" id="MobiDB-lite"/>
    </source>
</evidence>
<sequence>PAGILKSSSNTSTRSSEESRRKSYGTVKNLAESKKDVFERLSKKANSMKNLSKNLCKNSSSCSSSGEEPDHRALGDENDDNVFQTAYNSGTAKTSVFERLYKSNIAAHMSQDEVKNSSLKKNMSVSSANLISNGQSNQNSVKKSNLSKNKGFINTRVSLKGRKDDSGNDESNESKTSDSETIKNESPRDLTKSSFLCKKLVDLYDK</sequence>
<comment type="caution">
    <text evidence="2">The sequence shown here is derived from an EMBL/GenBank/DDBJ whole genome shotgun (WGS) entry which is preliminary data.</text>
</comment>
<gene>
    <name evidence="2" type="ORF">BpHYR1_025853</name>
</gene>
<evidence type="ECO:0000313" key="3">
    <source>
        <dbReference type="Proteomes" id="UP000276133"/>
    </source>
</evidence>
<feature type="region of interest" description="Disordered" evidence="1">
    <location>
        <begin position="48"/>
        <end position="82"/>
    </location>
</feature>
<dbReference type="EMBL" id="REGN01004770">
    <property type="protein sequence ID" value="RNA16218.1"/>
    <property type="molecule type" value="Genomic_DNA"/>
</dbReference>
<feature type="compositionally biased region" description="Low complexity" evidence="1">
    <location>
        <begin position="1"/>
        <end position="14"/>
    </location>
</feature>
<evidence type="ECO:0000313" key="2">
    <source>
        <dbReference type="EMBL" id="RNA16218.1"/>
    </source>
</evidence>
<feature type="non-terminal residue" evidence="2">
    <location>
        <position position="1"/>
    </location>
</feature>
<protein>
    <submittedName>
        <fullName evidence="2">Uncharacterized protein</fullName>
    </submittedName>
</protein>
<feature type="compositionally biased region" description="Low complexity" evidence="1">
    <location>
        <begin position="132"/>
        <end position="151"/>
    </location>
</feature>
<organism evidence="2 3">
    <name type="scientific">Brachionus plicatilis</name>
    <name type="common">Marine rotifer</name>
    <name type="synonym">Brachionus muelleri</name>
    <dbReference type="NCBI Taxonomy" id="10195"/>
    <lineage>
        <taxon>Eukaryota</taxon>
        <taxon>Metazoa</taxon>
        <taxon>Spiralia</taxon>
        <taxon>Gnathifera</taxon>
        <taxon>Rotifera</taxon>
        <taxon>Eurotatoria</taxon>
        <taxon>Monogononta</taxon>
        <taxon>Pseudotrocha</taxon>
        <taxon>Ploima</taxon>
        <taxon>Brachionidae</taxon>
        <taxon>Brachionus</taxon>
    </lineage>
</organism>
<dbReference type="AlphaFoldDB" id="A0A3M7QYY2"/>
<name>A0A3M7QYY2_BRAPC</name>
<keyword evidence="3" id="KW-1185">Reference proteome</keyword>
<dbReference type="Proteomes" id="UP000276133">
    <property type="component" value="Unassembled WGS sequence"/>
</dbReference>
<feature type="region of interest" description="Disordered" evidence="1">
    <location>
        <begin position="1"/>
        <end position="28"/>
    </location>
</feature>
<accession>A0A3M7QYY2</accession>
<proteinExistence type="predicted"/>
<feature type="compositionally biased region" description="Low complexity" evidence="1">
    <location>
        <begin position="48"/>
        <end position="65"/>
    </location>
</feature>
<feature type="compositionally biased region" description="Basic and acidic residues" evidence="1">
    <location>
        <begin position="161"/>
        <end position="190"/>
    </location>
</feature>
<reference evidence="2 3" key="1">
    <citation type="journal article" date="2018" name="Sci. Rep.">
        <title>Genomic signatures of local adaptation to the degree of environmental predictability in rotifers.</title>
        <authorList>
            <person name="Franch-Gras L."/>
            <person name="Hahn C."/>
            <person name="Garcia-Roger E.M."/>
            <person name="Carmona M.J."/>
            <person name="Serra M."/>
            <person name="Gomez A."/>
        </authorList>
    </citation>
    <scope>NUCLEOTIDE SEQUENCE [LARGE SCALE GENOMIC DNA]</scope>
    <source>
        <strain evidence="2">HYR1</strain>
    </source>
</reference>
<feature type="region of interest" description="Disordered" evidence="1">
    <location>
        <begin position="130"/>
        <end position="190"/>
    </location>
</feature>